<dbReference type="GO" id="GO:0016787">
    <property type="term" value="F:hydrolase activity"/>
    <property type="evidence" value="ECO:0007669"/>
    <property type="project" value="UniProtKB-KW"/>
</dbReference>
<accession>A0A177M8M7</accession>
<dbReference type="Pfam" id="PF05013">
    <property type="entry name" value="FGase"/>
    <property type="match status" value="1"/>
</dbReference>
<dbReference type="InterPro" id="IPR007709">
    <property type="entry name" value="N-FG_amidohydro"/>
</dbReference>
<keyword evidence="1" id="KW-0378">Hydrolase</keyword>
<protein>
    <submittedName>
        <fullName evidence="1">N-formylglutamate amidohydrolase</fullName>
    </submittedName>
</protein>
<dbReference type="Proteomes" id="UP000078090">
    <property type="component" value="Unassembled WGS sequence"/>
</dbReference>
<dbReference type="AlphaFoldDB" id="A0A177M8M7"/>
<organism evidence="1 2">
    <name type="scientific">Methylomonas methanica</name>
    <dbReference type="NCBI Taxonomy" id="421"/>
    <lineage>
        <taxon>Bacteria</taxon>
        <taxon>Pseudomonadati</taxon>
        <taxon>Pseudomonadota</taxon>
        <taxon>Gammaproteobacteria</taxon>
        <taxon>Methylococcales</taxon>
        <taxon>Methylococcaceae</taxon>
        <taxon>Methylomonas</taxon>
    </lineage>
</organism>
<dbReference type="SUPFAM" id="SSF53187">
    <property type="entry name" value="Zn-dependent exopeptidases"/>
    <property type="match status" value="1"/>
</dbReference>
<comment type="caution">
    <text evidence="1">The sequence shown here is derived from an EMBL/GenBank/DDBJ whole genome shotgun (WGS) entry which is preliminary data.</text>
</comment>
<dbReference type="Gene3D" id="3.40.630.40">
    <property type="entry name" value="Zn-dependent exopeptidases"/>
    <property type="match status" value="1"/>
</dbReference>
<gene>
    <name evidence="1" type="ORF">A1332_16645</name>
</gene>
<evidence type="ECO:0000313" key="2">
    <source>
        <dbReference type="Proteomes" id="UP000078090"/>
    </source>
</evidence>
<evidence type="ECO:0000313" key="1">
    <source>
        <dbReference type="EMBL" id="OAI02108.1"/>
    </source>
</evidence>
<dbReference type="OrthoDB" id="9815326at2"/>
<sequence>MRHEPTIADERGEYGLVITCEHGGNRIPEPYQAYFHGYQALLDSHRGFDPGALVMAKALAKAFSAPLVTASVSRLLVDLNRSPGHPNLHFISIQNAPTQVREQIVRHYYQPYRTQVDSLIRQSLVEHSQVIHLSSHSFTPELDGKLRNADIGLLYDPGRAGEAAFCECWKTSLKAYAPELQVRRNYPYAGKADGQTRWFRQQLTADAYLGIELEINQKHLLAPSQHWSELRRKIVISLQQTLARYFAHPGVIQ</sequence>
<name>A0A177M8M7_METMH</name>
<reference evidence="1 2" key="1">
    <citation type="submission" date="2016-03" db="EMBL/GenBank/DDBJ databases">
        <authorList>
            <person name="Ploux O."/>
        </authorList>
    </citation>
    <scope>NUCLEOTIDE SEQUENCE [LARGE SCALE GENOMIC DNA]</scope>
    <source>
        <strain evidence="1 2">R-45363</strain>
    </source>
</reference>
<dbReference type="RefSeq" id="WP_064009353.1">
    <property type="nucleotide sequence ID" value="NZ_LUUG01000085.1"/>
</dbReference>
<dbReference type="EMBL" id="LUUG01000085">
    <property type="protein sequence ID" value="OAI02108.1"/>
    <property type="molecule type" value="Genomic_DNA"/>
</dbReference>
<proteinExistence type="predicted"/>